<accession>A0A8X8IE24</accession>
<evidence type="ECO:0000256" key="1">
    <source>
        <dbReference type="ARBA" id="ARBA00022679"/>
    </source>
</evidence>
<dbReference type="Gene3D" id="1.10.510.10">
    <property type="entry name" value="Transferase(Phosphotransferase) domain 1"/>
    <property type="match status" value="1"/>
</dbReference>
<dbReference type="RefSeq" id="WP_092721849.1">
    <property type="nucleotide sequence ID" value="NZ_FNNO01000001.1"/>
</dbReference>
<dbReference type="GO" id="GO:0000407">
    <property type="term" value="C:phagophore assembly site"/>
    <property type="evidence" value="ECO:0007669"/>
    <property type="project" value="TreeGrafter"/>
</dbReference>
<dbReference type="Proteomes" id="UP000198711">
    <property type="component" value="Unassembled WGS sequence"/>
</dbReference>
<evidence type="ECO:0000256" key="3">
    <source>
        <dbReference type="ARBA" id="ARBA00022777"/>
    </source>
</evidence>
<dbReference type="InterPro" id="IPR045269">
    <property type="entry name" value="Atg1-like"/>
</dbReference>
<dbReference type="PROSITE" id="PS00107">
    <property type="entry name" value="PROTEIN_KINASE_ATP"/>
    <property type="match status" value="1"/>
</dbReference>
<dbReference type="InterPro" id="IPR008271">
    <property type="entry name" value="Ser/Thr_kinase_AS"/>
</dbReference>
<keyword evidence="8" id="KW-0723">Serine/threonine-protein kinase</keyword>
<feature type="domain" description="Protein kinase" evidence="7">
    <location>
        <begin position="10"/>
        <end position="283"/>
    </location>
</feature>
<keyword evidence="6" id="KW-1133">Transmembrane helix</keyword>
<dbReference type="SMART" id="SM00220">
    <property type="entry name" value="S_TKc"/>
    <property type="match status" value="1"/>
</dbReference>
<keyword evidence="3 8" id="KW-0418">Kinase</keyword>
<dbReference type="EMBL" id="FNNO01000001">
    <property type="protein sequence ID" value="SDW25953.1"/>
    <property type="molecule type" value="Genomic_DNA"/>
</dbReference>
<evidence type="ECO:0000256" key="4">
    <source>
        <dbReference type="ARBA" id="ARBA00022840"/>
    </source>
</evidence>
<dbReference type="SUPFAM" id="SSF56112">
    <property type="entry name" value="Protein kinase-like (PK-like)"/>
    <property type="match status" value="1"/>
</dbReference>
<dbReference type="GO" id="GO:0005829">
    <property type="term" value="C:cytosol"/>
    <property type="evidence" value="ECO:0007669"/>
    <property type="project" value="TreeGrafter"/>
</dbReference>
<keyword evidence="9" id="KW-1185">Reference proteome</keyword>
<gene>
    <name evidence="8" type="ORF">SAMN05444410_101638</name>
</gene>
<keyword evidence="6" id="KW-0472">Membrane</keyword>
<comment type="caution">
    <text evidence="8">The sequence shown here is derived from an EMBL/GenBank/DDBJ whole genome shotgun (WGS) entry which is preliminary data.</text>
</comment>
<keyword evidence="2 5" id="KW-0547">Nucleotide-binding</keyword>
<evidence type="ECO:0000256" key="6">
    <source>
        <dbReference type="SAM" id="Phobius"/>
    </source>
</evidence>
<dbReference type="InterPro" id="IPR005532">
    <property type="entry name" value="SUMF_dom"/>
</dbReference>
<evidence type="ECO:0000259" key="7">
    <source>
        <dbReference type="PROSITE" id="PS50011"/>
    </source>
</evidence>
<dbReference type="Pfam" id="PF00069">
    <property type="entry name" value="Pkinase"/>
    <property type="match status" value="1"/>
</dbReference>
<dbReference type="PROSITE" id="PS00108">
    <property type="entry name" value="PROTEIN_KINASE_ST"/>
    <property type="match status" value="1"/>
</dbReference>
<sequence length="629" mass="70342">MEILNKYVYDPQMDLLGKGGFATVYKAYDKILEMPVALKFFHPQEQSNKYTIINEIKKAITLSHPNIVKYYGVETLASRNLHGQEEDVQIGVMEFVQEGQLKTYMSQHPLTTEQLKKLLIDVLEGLKYLHNEGMIHRDIKPQNILLGRDKQNRLVAKIADFGISKNADSSQASASILLGTIEYMAPEQFNPEKYGINKKISYNVDIWAFGVTAYYLLTGNMLFGSRSGDTSAAQMISKIVNAEGIGDRLDKLEEPFRSVLRKCIVSDANKRTSNIDELIGLFKNQQDQSTALLHFVGTSTDSNDETLEISIPVATHIAKSKKQAGKKKIAEHIVPDESNGAVTIVKTKKPKELETVPVKKKKTGAVLFSIVIVLAIAGFGYWAYSKYFAPGNLINKSIVDTKQEQVLSALASSMKYIRGGSFTMGTNDPKRNLDGPEHPVTVKPFLLDAYELTQAEWKTIMKDNRYTDTSLSLFPADSISWEDAKACIAQLNKLLSAMKAQGKTFPFKQFRLPADAEWEFAALNTAATEEQTALNTVSWNVTNSNKKAHQVGTRQANAHGIYDMLGNVYEWCEDWYGPYLQPSPMQGKVLRGGDYENDIFFVHAKARNAEVMSKRNKNIGFRLAADPAE</sequence>
<dbReference type="GO" id="GO:0005524">
    <property type="term" value="F:ATP binding"/>
    <property type="evidence" value="ECO:0007669"/>
    <property type="project" value="UniProtKB-UniRule"/>
</dbReference>
<proteinExistence type="predicted"/>
<dbReference type="Gene3D" id="3.90.1580.10">
    <property type="entry name" value="paralog of FGE (formylglycine-generating enzyme)"/>
    <property type="match status" value="1"/>
</dbReference>
<evidence type="ECO:0000313" key="8">
    <source>
        <dbReference type="EMBL" id="SDW25953.1"/>
    </source>
</evidence>
<dbReference type="PANTHER" id="PTHR24348">
    <property type="entry name" value="SERINE/THREONINE-PROTEIN KINASE UNC-51-RELATED"/>
    <property type="match status" value="1"/>
</dbReference>
<dbReference type="InterPro" id="IPR011009">
    <property type="entry name" value="Kinase-like_dom_sf"/>
</dbReference>
<dbReference type="InterPro" id="IPR042095">
    <property type="entry name" value="SUMF_sf"/>
</dbReference>
<dbReference type="AlphaFoldDB" id="A0A8X8IE24"/>
<evidence type="ECO:0000256" key="2">
    <source>
        <dbReference type="ARBA" id="ARBA00022741"/>
    </source>
</evidence>
<dbReference type="GO" id="GO:0004674">
    <property type="term" value="F:protein serine/threonine kinase activity"/>
    <property type="evidence" value="ECO:0007669"/>
    <property type="project" value="UniProtKB-KW"/>
</dbReference>
<reference evidence="8 9" key="1">
    <citation type="submission" date="2016-10" db="EMBL/GenBank/DDBJ databases">
        <authorList>
            <person name="Varghese N."/>
            <person name="Submissions S."/>
        </authorList>
    </citation>
    <scope>NUCLEOTIDE SEQUENCE [LARGE SCALE GENOMIC DNA]</scope>
    <source>
        <strain evidence="8 9">DSM 25353</strain>
    </source>
</reference>
<dbReference type="Pfam" id="PF03781">
    <property type="entry name" value="FGE-sulfatase"/>
    <property type="match status" value="1"/>
</dbReference>
<dbReference type="SUPFAM" id="SSF56436">
    <property type="entry name" value="C-type lectin-like"/>
    <property type="match status" value="1"/>
</dbReference>
<dbReference type="InterPro" id="IPR000719">
    <property type="entry name" value="Prot_kinase_dom"/>
</dbReference>
<dbReference type="CDD" id="cd14014">
    <property type="entry name" value="STKc_PknB_like"/>
    <property type="match status" value="1"/>
</dbReference>
<dbReference type="GO" id="GO:0016020">
    <property type="term" value="C:membrane"/>
    <property type="evidence" value="ECO:0007669"/>
    <property type="project" value="TreeGrafter"/>
</dbReference>
<feature type="transmembrane region" description="Helical" evidence="6">
    <location>
        <begin position="365"/>
        <end position="384"/>
    </location>
</feature>
<keyword evidence="1" id="KW-0808">Transferase</keyword>
<organism evidence="8 9">
    <name type="scientific">Hydrobacter penzbergensis</name>
    <dbReference type="NCBI Taxonomy" id="1235997"/>
    <lineage>
        <taxon>Bacteria</taxon>
        <taxon>Pseudomonadati</taxon>
        <taxon>Bacteroidota</taxon>
        <taxon>Chitinophagia</taxon>
        <taxon>Chitinophagales</taxon>
        <taxon>Chitinophagaceae</taxon>
        <taxon>Hydrobacter</taxon>
    </lineage>
</organism>
<evidence type="ECO:0000313" key="9">
    <source>
        <dbReference type="Proteomes" id="UP000198711"/>
    </source>
</evidence>
<feature type="binding site" evidence="5">
    <location>
        <position position="39"/>
    </location>
    <ligand>
        <name>ATP</name>
        <dbReference type="ChEBI" id="CHEBI:30616"/>
    </ligand>
</feature>
<keyword evidence="6" id="KW-0812">Transmembrane</keyword>
<protein>
    <submittedName>
        <fullName evidence="8">Serine/threonine protein kinase</fullName>
    </submittedName>
</protein>
<dbReference type="InterPro" id="IPR016187">
    <property type="entry name" value="CTDL_fold"/>
</dbReference>
<dbReference type="GO" id="GO:0005776">
    <property type="term" value="C:autophagosome"/>
    <property type="evidence" value="ECO:0007669"/>
    <property type="project" value="TreeGrafter"/>
</dbReference>
<dbReference type="InterPro" id="IPR017441">
    <property type="entry name" value="Protein_kinase_ATP_BS"/>
</dbReference>
<dbReference type="PANTHER" id="PTHR24348:SF22">
    <property type="entry name" value="NON-SPECIFIC SERINE_THREONINE PROTEIN KINASE"/>
    <property type="match status" value="1"/>
</dbReference>
<keyword evidence="4 5" id="KW-0067">ATP-binding</keyword>
<evidence type="ECO:0000256" key="5">
    <source>
        <dbReference type="PROSITE-ProRule" id="PRU10141"/>
    </source>
</evidence>
<name>A0A8X8IE24_9BACT</name>
<dbReference type="PROSITE" id="PS50011">
    <property type="entry name" value="PROTEIN_KINASE_DOM"/>
    <property type="match status" value="1"/>
</dbReference>